<evidence type="ECO:0000313" key="3">
    <source>
        <dbReference type="Proteomes" id="UP000037035"/>
    </source>
</evidence>
<dbReference type="Proteomes" id="UP000037035">
    <property type="component" value="Unassembled WGS sequence"/>
</dbReference>
<dbReference type="EMBL" id="LAVV01006959">
    <property type="protein sequence ID" value="KNZ57639.1"/>
    <property type="molecule type" value="Genomic_DNA"/>
</dbReference>
<accession>A0A0L6VA97</accession>
<gene>
    <name evidence="2" type="ORF">VP01_210g18</name>
</gene>
<comment type="caution">
    <text evidence="2">The sequence shown here is derived from an EMBL/GenBank/DDBJ whole genome shotgun (WGS) entry which is preliminary data.</text>
</comment>
<dbReference type="VEuPathDB" id="FungiDB:VP01_210g18"/>
<feature type="region of interest" description="Disordered" evidence="1">
    <location>
        <begin position="203"/>
        <end position="293"/>
    </location>
</feature>
<evidence type="ECO:0000313" key="2">
    <source>
        <dbReference type="EMBL" id="KNZ57639.1"/>
    </source>
</evidence>
<proteinExistence type="predicted"/>
<organism evidence="2 3">
    <name type="scientific">Puccinia sorghi</name>
    <dbReference type="NCBI Taxonomy" id="27349"/>
    <lineage>
        <taxon>Eukaryota</taxon>
        <taxon>Fungi</taxon>
        <taxon>Dikarya</taxon>
        <taxon>Basidiomycota</taxon>
        <taxon>Pucciniomycotina</taxon>
        <taxon>Pucciniomycetes</taxon>
        <taxon>Pucciniales</taxon>
        <taxon>Pucciniaceae</taxon>
        <taxon>Puccinia</taxon>
    </lineage>
</organism>
<feature type="compositionally biased region" description="Low complexity" evidence="1">
    <location>
        <begin position="204"/>
        <end position="240"/>
    </location>
</feature>
<feature type="region of interest" description="Disordered" evidence="1">
    <location>
        <begin position="378"/>
        <end position="483"/>
    </location>
</feature>
<feature type="compositionally biased region" description="Low complexity" evidence="1">
    <location>
        <begin position="271"/>
        <end position="291"/>
    </location>
</feature>
<feature type="region of interest" description="Disordered" evidence="1">
    <location>
        <begin position="1"/>
        <end position="48"/>
    </location>
</feature>
<protein>
    <submittedName>
        <fullName evidence="2">Uncharacterized protein</fullName>
    </submittedName>
</protein>
<dbReference type="AlphaFoldDB" id="A0A0L6VA97"/>
<sequence>MQDLADSLKSPVDQVMDTATTSRSLSEATTVNTHHRASESGDPEETDGMDGIEHISSAIGSGSADQTIVFKCPPSSYPTPPNGNYVHHPHHHHPGISGGYTRPIYTSQTATTPNDYQSTTTLARRQASSSHSRSSSLSIGSISQPSSSVYGDDYHLNSPVRTTGLKVHPSGALSSYASHPNFHPPPLRSTPVRRTFPSLRHAMSHPAFNSPASASSQAPSLPPMSASSSSSSSNTTTHSHLTGHHHHQYASFPPSHHPYAFSPFSAPPNQPFSSSTSPSSARNNNSHNNNNHRLELAPVCPSRVGHSPYHHFPHREDAIEWPTTDDYGVGFDEALGALETVMRFLQDQPTSFATPRDYMVVGELFGRMKEKKQEMLSIGGVNGNKGSSTNNGGTGSAVAPGLNINVLPRRLISSSGSSSNGGTNSNTLRTNRSSSQSSHHQHHTQQSQQQSQQQQQQQQQQQSKQGGLSVAISSPSCSSPGRTLSALSFVKEDCCTSNSDRMEH</sequence>
<keyword evidence="3" id="KW-1185">Reference proteome</keyword>
<name>A0A0L6VA97_9BASI</name>
<feature type="compositionally biased region" description="Polar residues" evidence="1">
    <location>
        <begin position="17"/>
        <end position="32"/>
    </location>
</feature>
<feature type="compositionally biased region" description="Low complexity" evidence="1">
    <location>
        <begin position="413"/>
        <end position="483"/>
    </location>
</feature>
<reference evidence="2 3" key="1">
    <citation type="submission" date="2015-08" db="EMBL/GenBank/DDBJ databases">
        <title>Next Generation Sequencing and Analysis of the Genome of Puccinia sorghi L Schw, the Causal Agent of Maize Common Rust.</title>
        <authorList>
            <person name="Rochi L."/>
            <person name="Burguener G."/>
            <person name="Darino M."/>
            <person name="Turjanski A."/>
            <person name="Kreff E."/>
            <person name="Dieguez M.J."/>
            <person name="Sacco F."/>
        </authorList>
    </citation>
    <scope>NUCLEOTIDE SEQUENCE [LARGE SCALE GENOMIC DNA]</scope>
    <source>
        <strain evidence="2 3">RO10H11247</strain>
    </source>
</reference>
<dbReference type="OrthoDB" id="2507306at2759"/>
<feature type="region of interest" description="Disordered" evidence="1">
    <location>
        <begin position="80"/>
        <end position="155"/>
    </location>
</feature>
<dbReference type="STRING" id="27349.A0A0L6VA97"/>
<feature type="compositionally biased region" description="Polar residues" evidence="1">
    <location>
        <begin position="104"/>
        <end position="127"/>
    </location>
</feature>
<feature type="compositionally biased region" description="Low complexity" evidence="1">
    <location>
        <begin position="128"/>
        <end position="148"/>
    </location>
</feature>
<evidence type="ECO:0000256" key="1">
    <source>
        <dbReference type="SAM" id="MobiDB-lite"/>
    </source>
</evidence>